<protein>
    <submittedName>
        <fullName evidence="1">Uncharacterized protein</fullName>
    </submittedName>
</protein>
<proteinExistence type="predicted"/>
<keyword evidence="2" id="KW-1185">Reference proteome</keyword>
<sequence>MFSYCHELVTGLVSSARGRRPGPNSDELKQQRALYRHQLYHLEDLAAAPDLNDEERAKLEEQCAQTRDQLEMIRRRYTLRRRGIKRSAPGSELGPTKTRLFEKVDRFVYYAAIP</sequence>
<evidence type="ECO:0000313" key="2">
    <source>
        <dbReference type="Proteomes" id="UP000815677"/>
    </source>
</evidence>
<dbReference type="EMBL" id="DF848075">
    <property type="protein sequence ID" value="GAT53029.1"/>
    <property type="molecule type" value="Genomic_DNA"/>
</dbReference>
<reference evidence="1" key="1">
    <citation type="submission" date="2014-09" db="EMBL/GenBank/DDBJ databases">
        <title>Genome sequence of the luminous mushroom Mycena chlorophos for searching fungal bioluminescence genes.</title>
        <authorList>
            <person name="Tanaka Y."/>
            <person name="Kasuga D."/>
            <person name="Oba Y."/>
            <person name="Hase S."/>
            <person name="Sato K."/>
            <person name="Oba Y."/>
            <person name="Sakakibara Y."/>
        </authorList>
    </citation>
    <scope>NUCLEOTIDE SEQUENCE</scope>
</reference>
<gene>
    <name evidence="1" type="ORF">MCHLO_10034</name>
</gene>
<organism evidence="1 2">
    <name type="scientific">Mycena chlorophos</name>
    <name type="common">Agaric fungus</name>
    <name type="synonym">Agaricus chlorophos</name>
    <dbReference type="NCBI Taxonomy" id="658473"/>
    <lineage>
        <taxon>Eukaryota</taxon>
        <taxon>Fungi</taxon>
        <taxon>Dikarya</taxon>
        <taxon>Basidiomycota</taxon>
        <taxon>Agaricomycotina</taxon>
        <taxon>Agaricomycetes</taxon>
        <taxon>Agaricomycetidae</taxon>
        <taxon>Agaricales</taxon>
        <taxon>Marasmiineae</taxon>
        <taxon>Mycenaceae</taxon>
        <taxon>Mycena</taxon>
    </lineage>
</organism>
<evidence type="ECO:0000313" key="1">
    <source>
        <dbReference type="EMBL" id="GAT53029.1"/>
    </source>
</evidence>
<accession>A0ABQ0LPL0</accession>
<name>A0ABQ0LPL0_MYCCL</name>
<dbReference type="Proteomes" id="UP000815677">
    <property type="component" value="Unassembled WGS sequence"/>
</dbReference>